<dbReference type="Pfam" id="PF08847">
    <property type="entry name" value="Crr6"/>
    <property type="match status" value="1"/>
</dbReference>
<comment type="caution">
    <text evidence="2">The sequence shown here is derived from an EMBL/GenBank/DDBJ whole genome shotgun (WGS) entry which is preliminary data.</text>
</comment>
<dbReference type="Pfam" id="PF14280">
    <property type="entry name" value="DUF4365"/>
    <property type="match status" value="1"/>
</dbReference>
<evidence type="ECO:0000313" key="3">
    <source>
        <dbReference type="Proteomes" id="UP000023464"/>
    </source>
</evidence>
<dbReference type="EMBL" id="JFGV01000066">
    <property type="protein sequence ID" value="EYU13887.1"/>
    <property type="molecule type" value="Genomic_DNA"/>
</dbReference>
<proteinExistence type="predicted"/>
<dbReference type="Proteomes" id="UP000023464">
    <property type="component" value="Unassembled WGS sequence"/>
</dbReference>
<feature type="domain" description="DUF4365" evidence="1">
    <location>
        <begin position="18"/>
        <end position="146"/>
    </location>
</feature>
<dbReference type="RefSeq" id="WP_082303719.1">
    <property type="nucleotide sequence ID" value="NZ_CAWLTM010000049.1"/>
</dbReference>
<dbReference type="InterPro" id="IPR025375">
    <property type="entry name" value="DUF4365"/>
</dbReference>
<organism evidence="2 3">
    <name type="scientific">Photorhabdus aegyptia</name>
    <dbReference type="NCBI Taxonomy" id="2805098"/>
    <lineage>
        <taxon>Bacteria</taxon>
        <taxon>Pseudomonadati</taxon>
        <taxon>Pseudomonadota</taxon>
        <taxon>Gammaproteobacteria</taxon>
        <taxon>Enterobacterales</taxon>
        <taxon>Morganellaceae</taxon>
        <taxon>Photorhabdus</taxon>
    </lineage>
</organism>
<dbReference type="InterPro" id="IPR014946">
    <property type="entry name" value="CRR6"/>
</dbReference>
<keyword evidence="3" id="KW-1185">Reference proteome</keyword>
<evidence type="ECO:0000259" key="1">
    <source>
        <dbReference type="Pfam" id="PF14280"/>
    </source>
</evidence>
<name>A0A022PCI8_9GAMM</name>
<accession>A0A022PCI8</accession>
<gene>
    <name evidence="2" type="ORF">BA1DRAFT_03634</name>
</gene>
<dbReference type="PATRIC" id="fig|1393736.3.peg.3708"/>
<reference evidence="2 3" key="1">
    <citation type="submission" date="2014-03" db="EMBL/GenBank/DDBJ databases">
        <title>Draft Genome of Photorhabdus luminescens BA1, an Egyptian Isolate.</title>
        <authorList>
            <person name="Ghazal S."/>
            <person name="Hurst S.G.IV."/>
            <person name="Morris K."/>
            <person name="Thomas K."/>
            <person name="Tisa L.S."/>
        </authorList>
    </citation>
    <scope>NUCLEOTIDE SEQUENCE [LARGE SCALE GENOMIC DNA]</scope>
    <source>
        <strain evidence="2 3">BA1</strain>
    </source>
</reference>
<protein>
    <recommendedName>
        <fullName evidence="1">DUF4365 domain-containing protein</fullName>
    </recommendedName>
</protein>
<sequence>MTQGFPTYSKAAQKGDRGIEIVSRMINEKFGWLFKRNHQEHDFGIDAQVDVILENGAITGQMLALQIKYGSSFFTEKNKWGYIYRGEQKHFNYLANYPIPTLIVICHPEKNDCYWTLFDPEATSKAGNNWKITIPFENKLESSKNTIISLLPPPTDYLSEVESYWAMNDIIVDHKHFLFIIGRDEVDALDVLSAREFFDRIKSTRELAEHCQGKIEISFHGYDQDPRELFEIPEVRAFASKLSTALPELFFFAYTGECSHGLMTIAMCLTEVKKLSSTPNEDNKISIEIATQKIGQFFEDHCYGLNAMTDWLKMSIKENKRITFAVARTLGFTLPTDDA</sequence>
<dbReference type="AlphaFoldDB" id="A0A022PCI8"/>
<evidence type="ECO:0000313" key="2">
    <source>
        <dbReference type="EMBL" id="EYU13887.1"/>
    </source>
</evidence>